<reference evidence="2 3" key="1">
    <citation type="journal article" date="2007" name="Nat. Biotechnol.">
        <title>Genome sequencing and analysis of the versatile cell factory Aspergillus niger CBS 513.88.</title>
        <authorList>
            <person name="Pel H.J."/>
            <person name="de Winde J.H."/>
            <person name="Archer D.B."/>
            <person name="Dyer P.S."/>
            <person name="Hofmann G."/>
            <person name="Schaap P.J."/>
            <person name="Turner G."/>
            <person name="de Vries R.P."/>
            <person name="Albang R."/>
            <person name="Albermann K."/>
            <person name="Andersen M.R."/>
            <person name="Bendtsen J.D."/>
            <person name="Benen J.A."/>
            <person name="van den Berg M."/>
            <person name="Breestraat S."/>
            <person name="Caddick M.X."/>
            <person name="Contreras R."/>
            <person name="Cornell M."/>
            <person name="Coutinho P.M."/>
            <person name="Danchin E.G."/>
            <person name="Debets A.J."/>
            <person name="Dekker P."/>
            <person name="van Dijck P.W."/>
            <person name="van Dijk A."/>
            <person name="Dijkhuizen L."/>
            <person name="Driessen A.J."/>
            <person name="d'Enfert C."/>
            <person name="Geysens S."/>
            <person name="Goosen C."/>
            <person name="Groot G.S."/>
            <person name="de Groot P.W."/>
            <person name="Guillemette T."/>
            <person name="Henrissat B."/>
            <person name="Herweijer M."/>
            <person name="van den Hombergh J.P."/>
            <person name="van den Hondel C.A."/>
            <person name="van der Heijden R.T."/>
            <person name="van der Kaaij R.M."/>
            <person name="Klis F.M."/>
            <person name="Kools H.J."/>
            <person name="Kubicek C.P."/>
            <person name="van Kuyk P.A."/>
            <person name="Lauber J."/>
            <person name="Lu X."/>
            <person name="van der Maarel M.J."/>
            <person name="Meulenberg R."/>
            <person name="Menke H."/>
            <person name="Mortimer M.A."/>
            <person name="Nielsen J."/>
            <person name="Oliver S.G."/>
            <person name="Olsthoorn M."/>
            <person name="Pal K."/>
            <person name="van Peij N.N."/>
            <person name="Ram A.F."/>
            <person name="Rinas U."/>
            <person name="Roubos J.A."/>
            <person name="Sagt C.M."/>
            <person name="Schmoll M."/>
            <person name="Sun J."/>
            <person name="Ussery D."/>
            <person name="Varga J."/>
            <person name="Vervecken W."/>
            <person name="van de Vondervoort P.J."/>
            <person name="Wedler H."/>
            <person name="Wosten H.A."/>
            <person name="Zeng A.P."/>
            <person name="van Ooyen A.J."/>
            <person name="Visser J."/>
            <person name="Stam H."/>
        </authorList>
    </citation>
    <scope>NUCLEOTIDE SEQUENCE [LARGE SCALE GENOMIC DNA]</scope>
    <source>
        <strain evidence="3">CBS 513.88 / FGSC A1513 / ATCC MYA-4892</strain>
    </source>
</reference>
<keyword evidence="3" id="KW-1185">Reference proteome</keyword>
<organism evidence="2 3">
    <name type="scientific">Aspergillus niger (strain ATCC MYA-4892 / CBS 513.88 / FGSC A1513)</name>
    <dbReference type="NCBI Taxonomy" id="425011"/>
    <lineage>
        <taxon>Eukaryota</taxon>
        <taxon>Fungi</taxon>
        <taxon>Dikarya</taxon>
        <taxon>Ascomycota</taxon>
        <taxon>Pezizomycotina</taxon>
        <taxon>Eurotiomycetes</taxon>
        <taxon>Eurotiomycetidae</taxon>
        <taxon>Eurotiales</taxon>
        <taxon>Aspergillaceae</taxon>
        <taxon>Aspergillus</taxon>
        <taxon>Aspergillus subgen. Circumdati</taxon>
    </lineage>
</organism>
<accession>A2QJL8</accession>
<name>A2QJL8_ASPNC</name>
<evidence type="ECO:0000256" key="1">
    <source>
        <dbReference type="SAM" id="MobiDB-lite"/>
    </source>
</evidence>
<dbReference type="VEuPathDB" id="FungiDB:An04g07520"/>
<evidence type="ECO:0000313" key="2">
    <source>
        <dbReference type="EMBL" id="CAK38908.1"/>
    </source>
</evidence>
<dbReference type="Proteomes" id="UP000006706">
    <property type="component" value="Chromosome 6L"/>
</dbReference>
<feature type="region of interest" description="Disordered" evidence="1">
    <location>
        <begin position="1"/>
        <end position="23"/>
    </location>
</feature>
<sequence>MSFRLPVNMSQINKTSYNEKERD</sequence>
<dbReference type="HOGENOM" id="CLU_3423258_0_0_1"/>
<gene>
    <name evidence="2" type="ORF">An04g07520</name>
</gene>
<dbReference type="EMBL" id="AM270083">
    <property type="protein sequence ID" value="CAK38908.1"/>
    <property type="molecule type" value="Genomic_DNA"/>
</dbReference>
<evidence type="ECO:0000313" key="3">
    <source>
        <dbReference type="Proteomes" id="UP000006706"/>
    </source>
</evidence>
<proteinExistence type="predicted"/>
<protein>
    <submittedName>
        <fullName evidence="2">Contig An04c0220, genomic contig</fullName>
    </submittedName>
</protein>
<dbReference type="AlphaFoldDB" id="A2QJL8"/>